<feature type="compositionally biased region" description="Polar residues" evidence="1">
    <location>
        <begin position="222"/>
        <end position="237"/>
    </location>
</feature>
<dbReference type="RefSeq" id="WP_097771757.1">
    <property type="nucleotide sequence ID" value="NZ_CP065380.1"/>
</dbReference>
<feature type="compositionally biased region" description="Basic and acidic residues" evidence="1">
    <location>
        <begin position="107"/>
        <end position="127"/>
    </location>
</feature>
<sequence length="354" mass="40410">MTKLSQLKIDPEFQKQINPPSFEETHQLEMNILKEERVLNPIITWNGYIVDGHTRYQVLRKYLFIPFEVIEKEFSSRYEVLAWICKNQLGRRNLTPEQKKFLIGRQQEAEKNSVGGDRKSQKAKSEVQNEPLIYTSTATRVAAEMGVSESYVKRAAKYARGVDAAEEAVPGAKNEILSGKLKATDAKIIALAQLSKEEIHAALDELRKPKSERPPKNRLQKVETTSEVQNISESNESAEPPVAEDKTGSSDDVPLNFRKSIQGHRRELTAPERKRLQKSIDNRFYRPKKDGGAVVMCEIQGAQEDFARRWERCFSDYPDLLTDAENKEQVQKYMERAIAYLQTVKARLDGGATH</sequence>
<dbReference type="Proteomes" id="UP000220438">
    <property type="component" value="Unassembled WGS sequence"/>
</dbReference>
<evidence type="ECO:0000313" key="3">
    <source>
        <dbReference type="Proteomes" id="UP000220438"/>
    </source>
</evidence>
<reference evidence="2 3" key="1">
    <citation type="journal article" date="2017" name="Front. Microbiol.">
        <title>New Insights into the Diversity of the Genus Faecalibacterium.</title>
        <authorList>
            <person name="Benevides L."/>
            <person name="Burman S."/>
            <person name="Martin R."/>
            <person name="Robert V."/>
            <person name="Thomas M."/>
            <person name="Miquel S."/>
            <person name="Chain F."/>
            <person name="Sokol H."/>
            <person name="Bermudez-Humaran L.G."/>
            <person name="Morrison M."/>
            <person name="Langella P."/>
            <person name="Azevedo V.A."/>
            <person name="Chatel J.M."/>
            <person name="Soares S."/>
        </authorList>
    </citation>
    <scope>NUCLEOTIDE SEQUENCE [LARGE SCALE GENOMIC DNA]</scope>
    <source>
        <strain evidence="2 3">AHMP21</strain>
    </source>
</reference>
<dbReference type="EMBL" id="NOUW01000040">
    <property type="protein sequence ID" value="PDX88348.1"/>
    <property type="molecule type" value="Genomic_DNA"/>
</dbReference>
<evidence type="ECO:0008006" key="4">
    <source>
        <dbReference type="Google" id="ProtNLM"/>
    </source>
</evidence>
<feature type="compositionally biased region" description="Basic and acidic residues" evidence="1">
    <location>
        <begin position="205"/>
        <end position="215"/>
    </location>
</feature>
<proteinExistence type="predicted"/>
<feature type="region of interest" description="Disordered" evidence="1">
    <location>
        <begin position="205"/>
        <end position="269"/>
    </location>
</feature>
<gene>
    <name evidence="2" type="ORF">CHR61_13390</name>
</gene>
<name>A0A2A7BAK3_9FIRM</name>
<comment type="caution">
    <text evidence="2">The sequence shown here is derived from an EMBL/GenBank/DDBJ whole genome shotgun (WGS) entry which is preliminary data.</text>
</comment>
<evidence type="ECO:0000313" key="2">
    <source>
        <dbReference type="EMBL" id="PDX88348.1"/>
    </source>
</evidence>
<organism evidence="2 3">
    <name type="scientific">Faecalibacterium prausnitzii</name>
    <dbReference type="NCBI Taxonomy" id="853"/>
    <lineage>
        <taxon>Bacteria</taxon>
        <taxon>Bacillati</taxon>
        <taxon>Bacillota</taxon>
        <taxon>Clostridia</taxon>
        <taxon>Eubacteriales</taxon>
        <taxon>Oscillospiraceae</taxon>
        <taxon>Faecalibacterium</taxon>
    </lineage>
</organism>
<protein>
    <recommendedName>
        <fullName evidence="4">ParB/Sulfiredoxin domain-containing protein</fullName>
    </recommendedName>
</protein>
<evidence type="ECO:0000256" key="1">
    <source>
        <dbReference type="SAM" id="MobiDB-lite"/>
    </source>
</evidence>
<dbReference type="AlphaFoldDB" id="A0A2A7BAK3"/>
<feature type="region of interest" description="Disordered" evidence="1">
    <location>
        <begin position="107"/>
        <end position="128"/>
    </location>
</feature>
<accession>A0A2A7BAK3</accession>